<feature type="compositionally biased region" description="Basic and acidic residues" evidence="1">
    <location>
        <begin position="9"/>
        <end position="18"/>
    </location>
</feature>
<organism evidence="2">
    <name type="scientific">Pseudomonas sp. Hg7Tf</name>
    <dbReference type="NCBI Taxonomy" id="3236988"/>
    <lineage>
        <taxon>Bacteria</taxon>
        <taxon>Pseudomonadati</taxon>
        <taxon>Pseudomonadota</taxon>
        <taxon>Gammaproteobacteria</taxon>
        <taxon>Pseudomonadales</taxon>
        <taxon>Pseudomonadaceae</taxon>
        <taxon>Pseudomonas</taxon>
    </lineage>
</organism>
<sequence length="67" mass="7439">MTSVQGQRFDQRIDDGHHGQLSGNLIIGQVTYREKNGASRFVTAFPEAIRPDQCSDKYRLDAGNSQG</sequence>
<name>A0AB39I129_9PSED</name>
<evidence type="ECO:0000313" key="2">
    <source>
        <dbReference type="EMBL" id="XDK37982.1"/>
    </source>
</evidence>
<dbReference type="RefSeq" id="WP_045180267.1">
    <property type="nucleotide sequence ID" value="NZ_CP162607.1"/>
</dbReference>
<protein>
    <submittedName>
        <fullName evidence="2">Uncharacterized protein</fullName>
    </submittedName>
</protein>
<dbReference type="AlphaFoldDB" id="A0AB39I129"/>
<dbReference type="EMBL" id="CP162607">
    <property type="protein sequence ID" value="XDK37982.1"/>
    <property type="molecule type" value="Genomic_DNA"/>
</dbReference>
<feature type="region of interest" description="Disordered" evidence="1">
    <location>
        <begin position="1"/>
        <end position="20"/>
    </location>
</feature>
<gene>
    <name evidence="2" type="ORF">AB4Y39_04705</name>
</gene>
<accession>A0AB39I129</accession>
<evidence type="ECO:0000256" key="1">
    <source>
        <dbReference type="SAM" id="MobiDB-lite"/>
    </source>
</evidence>
<reference evidence="2" key="1">
    <citation type="submission" date="2024-07" db="EMBL/GenBank/DDBJ databases">
        <title>Identification and characteristics of a novel species of coltsfoot's symbiotic bacteria.</title>
        <authorList>
            <person name="Juszczyk A."/>
            <person name="Jasielczuk I."/>
            <person name="Gurgul A."/>
            <person name="Rogala M."/>
            <person name="Kowalczyk A."/>
            <person name="Szmatola T."/>
            <person name="Kosecka-Strojek M."/>
            <person name="Arent Z."/>
            <person name="Latowski D."/>
        </authorList>
    </citation>
    <scope>NUCLEOTIDE SEQUENCE</scope>
    <source>
        <strain evidence="2">Hg7Tf</strain>
    </source>
</reference>
<proteinExistence type="predicted"/>